<keyword evidence="2" id="KW-1185">Reference proteome</keyword>
<dbReference type="KEGG" id="mtw:CQW49_00745"/>
<protein>
    <recommendedName>
        <fullName evidence="3">Nucleotidyltransferase family protein</fullName>
    </recommendedName>
</protein>
<dbReference type="Pfam" id="PF14907">
    <property type="entry name" value="NTP_transf_5"/>
    <property type="match status" value="1"/>
</dbReference>
<evidence type="ECO:0000313" key="2">
    <source>
        <dbReference type="Proteomes" id="UP000230709"/>
    </source>
</evidence>
<evidence type="ECO:0000313" key="1">
    <source>
        <dbReference type="EMBL" id="ATQ66581.1"/>
    </source>
</evidence>
<name>A0A2D2CUS8_METT3</name>
<accession>A0A2D2CUS8</accession>
<evidence type="ECO:0008006" key="3">
    <source>
        <dbReference type="Google" id="ProtNLM"/>
    </source>
</evidence>
<gene>
    <name evidence="1" type="ORF">CQW49_00745</name>
</gene>
<dbReference type="Gene3D" id="3.30.460.40">
    <property type="match status" value="1"/>
</dbReference>
<organism evidence="1 2">
    <name type="scientific">Methylosinus trichosporium (strain ATCC 35070 / NCIMB 11131 / UNIQEM 75 / OB3b)</name>
    <dbReference type="NCBI Taxonomy" id="595536"/>
    <lineage>
        <taxon>Bacteria</taxon>
        <taxon>Pseudomonadati</taxon>
        <taxon>Pseudomonadota</taxon>
        <taxon>Alphaproteobacteria</taxon>
        <taxon>Hyphomicrobiales</taxon>
        <taxon>Methylocystaceae</taxon>
        <taxon>Methylosinus</taxon>
    </lineage>
</organism>
<dbReference type="EMBL" id="CP023737">
    <property type="protein sequence ID" value="ATQ66581.1"/>
    <property type="molecule type" value="Genomic_DNA"/>
</dbReference>
<sequence length="432" mass="46548">MAISMSESAPGATRRGRAMAVSAMAVSAIAVLAKTVSARHLAGASREFRLVAACCRPAGEARARAIAEAAAGVDWGFVLRLAERHRVFGLVRDGLAQANVSPPAAVKTELATRVAVLTRRNLRLAAETARLAGLFRDGGVDVAFLKGATLEAIAYRSLSIKHSLDIDIFVASADLGRARALLEQAGYRGDPPLPPPGGAQMELIADLGKEWQFRHGANGLLVDLHWRLADSDRFLCDRALSGRRRSVRIGGVETPTFPTEELFAYLCAHGAQHFWCRLKWLADLAALLAIEGADLERLYGSAEAAGAARSAAEALVLCETLLAVELPSALSARLREDATLARVALSLTAMIGGGAANLDRRRIRHVLDLGLMLIPGDAPGSRGRELRRHFILPVDVAAIRLPARSTWLYFALRFPLWLTRRLRSSQFRAPKG</sequence>
<proteinExistence type="predicted"/>
<dbReference type="InterPro" id="IPR039498">
    <property type="entry name" value="NTP_transf_5"/>
</dbReference>
<reference evidence="2" key="1">
    <citation type="submission" date="2017-10" db="EMBL/GenBank/DDBJ databases">
        <title>Completed PacBio SMRT sequence of Methylosinus trichosporium OB3b reveals presence of a third large plasmid.</title>
        <authorList>
            <person name="Charles T.C."/>
            <person name="Lynch M.D.J."/>
            <person name="Heil J.R."/>
            <person name="Cheng J."/>
        </authorList>
    </citation>
    <scope>NUCLEOTIDE SEQUENCE [LARGE SCALE GENOMIC DNA]</scope>
    <source>
        <strain evidence="2">OB3b</strain>
    </source>
</reference>
<dbReference type="AlphaFoldDB" id="A0A2D2CUS8"/>
<dbReference type="Proteomes" id="UP000230709">
    <property type="component" value="Chromosome"/>
</dbReference>
<dbReference type="STRING" id="595536.GCA_000178815_00796"/>